<dbReference type="GO" id="GO:0016758">
    <property type="term" value="F:hexosyltransferase activity"/>
    <property type="evidence" value="ECO:0007669"/>
    <property type="project" value="UniProtKB-ARBA"/>
</dbReference>
<proteinExistence type="predicted"/>
<sequence length="293" mass="34216">MNQPILSIITVNFNNNEGLTSTLESVRQQTFTSYEHIIIDANSTDGSKETIIQYSNTTSHLAYWISEPDSGIYYGMNKGIEKARGKYLYFLNSGDCLKKDVLSQIPFDGTQYIYGDIIVILPNKSKLEINYPNTINTALFLVRDTFCHQACFIHHSLFDGYRYDTNYTIVSDWIHIIQSIILKKCTYKHIPIYIADYDGGGFSAEHPSVGLEERDRWLRENFSETEYQALTDTNKILAELDKVRNELVFYKKSELGRIIPLICHRRRFQRRMRKLVMLLYKITNIFRRKKSNI</sequence>
<dbReference type="EMBL" id="CZAP01000024">
    <property type="protein sequence ID" value="CUQ12608.1"/>
    <property type="molecule type" value="Genomic_DNA"/>
</dbReference>
<dbReference type="CDD" id="cd06433">
    <property type="entry name" value="GT_2_WfgS_like"/>
    <property type="match status" value="1"/>
</dbReference>
<keyword evidence="2" id="KW-0328">Glycosyltransferase</keyword>
<reference evidence="2 3" key="1">
    <citation type="submission" date="2015-09" db="EMBL/GenBank/DDBJ databases">
        <authorList>
            <consortium name="Pathogen Informatics"/>
        </authorList>
    </citation>
    <scope>NUCLEOTIDE SEQUENCE [LARGE SCALE GENOMIC DNA]</scope>
    <source>
        <strain evidence="2 3">2789STDY5834899</strain>
    </source>
</reference>
<dbReference type="EC" id="2.4.1.-" evidence="2"/>
<dbReference type="SUPFAM" id="SSF53448">
    <property type="entry name" value="Nucleotide-diphospho-sugar transferases"/>
    <property type="match status" value="1"/>
</dbReference>
<accession>A0A174TXL4</accession>
<feature type="domain" description="Glycosyltransferase 2-like" evidence="1">
    <location>
        <begin position="7"/>
        <end position="104"/>
    </location>
</feature>
<name>A0A174TXL4_BACT4</name>
<protein>
    <submittedName>
        <fullName evidence="2">Glycosyltransferases involved in cell wall biogenesis</fullName>
        <ecNumber evidence="2">2.4.1.-</ecNumber>
    </submittedName>
</protein>
<dbReference type="Proteomes" id="UP000095576">
    <property type="component" value="Unassembled WGS sequence"/>
</dbReference>
<keyword evidence="2" id="KW-0808">Transferase</keyword>
<organism evidence="2 3">
    <name type="scientific">Bacteroides thetaiotaomicron</name>
    <dbReference type="NCBI Taxonomy" id="818"/>
    <lineage>
        <taxon>Bacteria</taxon>
        <taxon>Pseudomonadati</taxon>
        <taxon>Bacteroidota</taxon>
        <taxon>Bacteroidia</taxon>
        <taxon>Bacteroidales</taxon>
        <taxon>Bacteroidaceae</taxon>
        <taxon>Bacteroides</taxon>
    </lineage>
</organism>
<evidence type="ECO:0000259" key="1">
    <source>
        <dbReference type="Pfam" id="PF00535"/>
    </source>
</evidence>
<dbReference type="PANTHER" id="PTHR22916">
    <property type="entry name" value="GLYCOSYLTRANSFERASE"/>
    <property type="match status" value="1"/>
</dbReference>
<evidence type="ECO:0000313" key="3">
    <source>
        <dbReference type="Proteomes" id="UP000095576"/>
    </source>
</evidence>
<dbReference type="Pfam" id="PF00535">
    <property type="entry name" value="Glycos_transf_2"/>
    <property type="match status" value="1"/>
</dbReference>
<gene>
    <name evidence="2" type="ORF">ERS852511_04425</name>
</gene>
<dbReference type="Gene3D" id="3.90.550.10">
    <property type="entry name" value="Spore Coat Polysaccharide Biosynthesis Protein SpsA, Chain A"/>
    <property type="match status" value="1"/>
</dbReference>
<dbReference type="InterPro" id="IPR001173">
    <property type="entry name" value="Glyco_trans_2-like"/>
</dbReference>
<dbReference type="RefSeq" id="WP_055300974.1">
    <property type="nucleotide sequence ID" value="NZ_CAXSVM010000051.1"/>
</dbReference>
<dbReference type="AlphaFoldDB" id="A0A174TXL4"/>
<evidence type="ECO:0000313" key="2">
    <source>
        <dbReference type="EMBL" id="CUQ12608.1"/>
    </source>
</evidence>
<dbReference type="PANTHER" id="PTHR22916:SF67">
    <property type="entry name" value="COLANIC ACID BIOSYNTHESIS GLYCOSYL TRANSFERASE WCAE-RELATED"/>
    <property type="match status" value="1"/>
</dbReference>
<dbReference type="InterPro" id="IPR029044">
    <property type="entry name" value="Nucleotide-diphossugar_trans"/>
</dbReference>